<dbReference type="CDD" id="cd02972">
    <property type="entry name" value="DsbA_family"/>
    <property type="match status" value="1"/>
</dbReference>
<evidence type="ECO:0000313" key="3">
    <source>
        <dbReference type="Proteomes" id="UP000298218"/>
    </source>
</evidence>
<dbReference type="EMBL" id="SOHQ01000007">
    <property type="protein sequence ID" value="TFD81665.1"/>
    <property type="molecule type" value="Genomic_DNA"/>
</dbReference>
<protein>
    <recommendedName>
        <fullName evidence="1">Thioredoxin-like fold domain-containing protein</fullName>
    </recommendedName>
</protein>
<proteinExistence type="predicted"/>
<comment type="caution">
    <text evidence="2">The sequence shown here is derived from an EMBL/GenBank/DDBJ whole genome shotgun (WGS) entry which is preliminary data.</text>
</comment>
<evidence type="ECO:0000259" key="1">
    <source>
        <dbReference type="Pfam" id="PF13462"/>
    </source>
</evidence>
<dbReference type="Gene3D" id="3.40.30.10">
    <property type="entry name" value="Glutaredoxin"/>
    <property type="match status" value="1"/>
</dbReference>
<dbReference type="InterPro" id="IPR012336">
    <property type="entry name" value="Thioredoxin-like_fold"/>
</dbReference>
<organism evidence="2 3">
    <name type="scientific">Cryobacterium psychrophilum</name>
    <dbReference type="NCBI Taxonomy" id="41988"/>
    <lineage>
        <taxon>Bacteria</taxon>
        <taxon>Bacillati</taxon>
        <taxon>Actinomycetota</taxon>
        <taxon>Actinomycetes</taxon>
        <taxon>Micrococcales</taxon>
        <taxon>Microbacteriaceae</taxon>
        <taxon>Cryobacterium</taxon>
    </lineage>
</organism>
<dbReference type="RefSeq" id="WP_134172470.1">
    <property type="nucleotide sequence ID" value="NZ_SODI01000001.1"/>
</dbReference>
<dbReference type="OrthoDB" id="117402at2"/>
<reference evidence="2 3" key="1">
    <citation type="submission" date="2019-03" db="EMBL/GenBank/DDBJ databases">
        <title>Genomics of glacier-inhabiting Cryobacterium strains.</title>
        <authorList>
            <person name="Liu Q."/>
            <person name="Xin Y.-H."/>
        </authorList>
    </citation>
    <scope>NUCLEOTIDE SEQUENCE [LARGE SCALE GENOMIC DNA]</scope>
    <source>
        <strain evidence="2 3">CGMCC 1.4292</strain>
    </source>
</reference>
<dbReference type="InterPro" id="IPR036249">
    <property type="entry name" value="Thioredoxin-like_sf"/>
</dbReference>
<dbReference type="Pfam" id="PF13462">
    <property type="entry name" value="Thioredoxin_4"/>
    <property type="match status" value="1"/>
</dbReference>
<dbReference type="SUPFAM" id="SSF52833">
    <property type="entry name" value="Thioredoxin-like"/>
    <property type="match status" value="1"/>
</dbReference>
<keyword evidence="3" id="KW-1185">Reference proteome</keyword>
<accession>A0A4Y8KQV8</accession>
<sequence>MTTDGTSDNRPSKNQRRDAARKKAKQLRVEQQKKDRRNKIFLQGGIGVAALGIVVVVALVIMNSIRPAVPGPANMASDGLLLGEGLTAVTTSALQPDATPVASKPDATGTVANIRVYVDYLCPFCGEFETTNGDQIAQWVESGAATVEIHPIAILTGRSAGSQYSLRAANAAACVANYSPDDFYAFNSALFVDQPEENTVGRSDSDLQDVVKASGVSKSLSEINTCITDETYKSWVIAATDRATNGPIPNSAISAIASTPTVLVDGKQYQGSLKDPKEFAAFVLQSVGESYSTSTSTSTPTPAATTPAG</sequence>
<dbReference type="Proteomes" id="UP000298218">
    <property type="component" value="Unassembled WGS sequence"/>
</dbReference>
<evidence type="ECO:0000313" key="2">
    <source>
        <dbReference type="EMBL" id="TFD81665.1"/>
    </source>
</evidence>
<gene>
    <name evidence="2" type="ORF">E3T53_01270</name>
</gene>
<dbReference type="AlphaFoldDB" id="A0A4Y8KQV8"/>
<name>A0A4Y8KQV8_9MICO</name>
<feature type="domain" description="Thioredoxin-like fold" evidence="1">
    <location>
        <begin position="113"/>
        <end position="281"/>
    </location>
</feature>